<name>A0ABV2SBZ7_9GAMM</name>
<dbReference type="EMBL" id="JBEWTB010000002">
    <property type="protein sequence ID" value="MET4755291.1"/>
    <property type="molecule type" value="Genomic_DNA"/>
</dbReference>
<dbReference type="Proteomes" id="UP001549366">
    <property type="component" value="Unassembled WGS sequence"/>
</dbReference>
<protein>
    <submittedName>
        <fullName evidence="2">Uncharacterized protein</fullName>
    </submittedName>
</protein>
<sequence>MPESAQASFRLNLSERIQIFAKAKNWNNFKAIFSGRKVTTSDPVIHLLKQKSTASSNSAKSPDKALLDRKAKHFNNGLNKALPSNDKSVWKAEHPGVHPGGDPGSAEKKWALQLVLQGKHTQLDAMLSKIDETTDEGESQYLELRNHLLSCGAMYDWVGADGKKHKGAEVQFRHHSKRFDGPETRKLKELAETKKSDLQQQLESQFSDREDFEALRNDLFNEGYFSQPRVRNQIKSFSMRFDNESVISAKQRLLNNDIDGFKDYVAKRFTTPEAIAGLKENLENNGFLFTEAMTPATQKIDIDQAKPVTHFLDTLHNQKASQTLNSEKQNILQDNSEQAIRDWIAENIPTRDAMEQLAGEASTSKTYSITAKQLIDSAYTKVFEDDLLTPLLNAAQSFGNSKLAEKSRERYTNLLKVAGKSPNRSKPLEALEKQLAEDSEELQDLRQQFSDGLWQPDEDGQLTVLIVPPSVREVEQLIKSLQENKNLDPLAKGVATRWLKVISKPYDS</sequence>
<comment type="caution">
    <text evidence="2">The sequence shown here is derived from an EMBL/GenBank/DDBJ whole genome shotgun (WGS) entry which is preliminary data.</text>
</comment>
<evidence type="ECO:0000313" key="2">
    <source>
        <dbReference type="EMBL" id="MET4755291.1"/>
    </source>
</evidence>
<keyword evidence="3" id="KW-1185">Reference proteome</keyword>
<proteinExistence type="predicted"/>
<reference evidence="2 3" key="1">
    <citation type="submission" date="2024-06" db="EMBL/GenBank/DDBJ databases">
        <title>Genomic Encyclopedia of Type Strains, Phase V (KMG-V): Genome sequencing to study the core and pangenomes of soil and plant-associated prokaryotes.</title>
        <authorList>
            <person name="Whitman W."/>
        </authorList>
    </citation>
    <scope>NUCLEOTIDE SEQUENCE [LARGE SCALE GENOMIC DNA]</scope>
    <source>
        <strain evidence="2 3">NE40</strain>
    </source>
</reference>
<evidence type="ECO:0000256" key="1">
    <source>
        <dbReference type="SAM" id="MobiDB-lite"/>
    </source>
</evidence>
<dbReference type="RefSeq" id="WP_354009729.1">
    <property type="nucleotide sequence ID" value="NZ_JBEWTA010000001.1"/>
</dbReference>
<feature type="region of interest" description="Disordered" evidence="1">
    <location>
        <begin position="82"/>
        <end position="105"/>
    </location>
</feature>
<evidence type="ECO:0000313" key="3">
    <source>
        <dbReference type="Proteomes" id="UP001549366"/>
    </source>
</evidence>
<accession>A0ABV2SBZ7</accession>
<organism evidence="2 3">
    <name type="scientific">Endozoicomonas lisbonensis</name>
    <dbReference type="NCBI Taxonomy" id="3120522"/>
    <lineage>
        <taxon>Bacteria</taxon>
        <taxon>Pseudomonadati</taxon>
        <taxon>Pseudomonadota</taxon>
        <taxon>Gammaproteobacteria</taxon>
        <taxon>Oceanospirillales</taxon>
        <taxon>Endozoicomonadaceae</taxon>
        <taxon>Endozoicomonas</taxon>
    </lineage>
</organism>
<gene>
    <name evidence="2" type="ORF">V5J35_000483</name>
</gene>